<keyword evidence="1" id="KW-0472">Membrane</keyword>
<feature type="transmembrane region" description="Helical" evidence="1">
    <location>
        <begin position="9"/>
        <end position="27"/>
    </location>
</feature>
<dbReference type="EMBL" id="PCSB01000007">
    <property type="protein sequence ID" value="PIP32051.1"/>
    <property type="molecule type" value="Genomic_DNA"/>
</dbReference>
<evidence type="ECO:0000313" key="2">
    <source>
        <dbReference type="EMBL" id="PIP32051.1"/>
    </source>
</evidence>
<gene>
    <name evidence="2" type="ORF">COX24_00320</name>
</gene>
<feature type="transmembrane region" description="Helical" evidence="1">
    <location>
        <begin position="47"/>
        <end position="66"/>
    </location>
</feature>
<dbReference type="Proteomes" id="UP000230447">
    <property type="component" value="Unassembled WGS sequence"/>
</dbReference>
<evidence type="ECO:0000256" key="1">
    <source>
        <dbReference type="SAM" id="Phobius"/>
    </source>
</evidence>
<keyword evidence="1" id="KW-0812">Transmembrane</keyword>
<accession>A0A2G9ZG23</accession>
<evidence type="ECO:0000313" key="3">
    <source>
        <dbReference type="Proteomes" id="UP000230447"/>
    </source>
</evidence>
<name>A0A2G9ZG23_9BACT</name>
<organism evidence="2 3">
    <name type="scientific">bacterium (Candidatus Gribaldobacteria) CG23_combo_of_CG06-09_8_20_14_all_37_87_8</name>
    <dbReference type="NCBI Taxonomy" id="2014278"/>
    <lineage>
        <taxon>Bacteria</taxon>
        <taxon>Candidatus Gribaldobacteria</taxon>
    </lineage>
</organism>
<keyword evidence="1" id="KW-1133">Transmembrane helix</keyword>
<feature type="transmembrane region" description="Helical" evidence="1">
    <location>
        <begin position="78"/>
        <end position="102"/>
    </location>
</feature>
<dbReference type="AlphaFoldDB" id="A0A2G9ZG23"/>
<protein>
    <submittedName>
        <fullName evidence="2">Uncharacterized protein</fullName>
    </submittedName>
</protein>
<comment type="caution">
    <text evidence="2">The sequence shown here is derived from an EMBL/GenBank/DDBJ whole genome shotgun (WGS) entry which is preliminary data.</text>
</comment>
<reference evidence="2 3" key="1">
    <citation type="submission" date="2017-09" db="EMBL/GenBank/DDBJ databases">
        <title>Depth-based differentiation of microbial function through sediment-hosted aquifers and enrichment of novel symbionts in the deep terrestrial subsurface.</title>
        <authorList>
            <person name="Probst A.J."/>
            <person name="Ladd B."/>
            <person name="Jarett J.K."/>
            <person name="Geller-Mcgrath D.E."/>
            <person name="Sieber C.M."/>
            <person name="Emerson J.B."/>
            <person name="Anantharaman K."/>
            <person name="Thomas B.C."/>
            <person name="Malmstrom R."/>
            <person name="Stieglmeier M."/>
            <person name="Klingl A."/>
            <person name="Woyke T."/>
            <person name="Ryan C.M."/>
            <person name="Banfield J.F."/>
        </authorList>
    </citation>
    <scope>NUCLEOTIDE SEQUENCE [LARGE SCALE GENOMIC DNA]</scope>
    <source>
        <strain evidence="2">CG23_combo_of_CG06-09_8_20_14_all_37_87_8</strain>
    </source>
</reference>
<proteinExistence type="predicted"/>
<sequence>MEKKLLKAVIINVTIAAVVTTAVYITYTRLKNSNSGSSGWMMAPDFILLGIVFLMPPAITIISALITKIKTKGGMQSVVVSVIITILAEVIFFSLLRVYALMKIVTIKNELNTEVEIYKHREEMYKQRQDTNSENGYE</sequence>